<accession>A0A8I1W7V8</accession>
<dbReference type="PROSITE" id="PS00922">
    <property type="entry name" value="TRANSGLYCOSYLASE"/>
    <property type="match status" value="1"/>
</dbReference>
<dbReference type="EC" id="4.2.2.n1" evidence="3"/>
<dbReference type="Pfam" id="PF14718">
    <property type="entry name" value="SLT_L"/>
    <property type="match status" value="1"/>
</dbReference>
<evidence type="ECO:0000256" key="7">
    <source>
        <dbReference type="SAM" id="SignalP"/>
    </source>
</evidence>
<evidence type="ECO:0000256" key="1">
    <source>
        <dbReference type="ARBA" id="ARBA00001420"/>
    </source>
</evidence>
<feature type="domain" description="Lytic transglycosylase superhelical linker" evidence="9">
    <location>
        <begin position="404"/>
        <end position="468"/>
    </location>
</feature>
<dbReference type="Proteomes" id="UP000664658">
    <property type="component" value="Unassembled WGS sequence"/>
</dbReference>
<protein>
    <recommendedName>
        <fullName evidence="3">peptidoglycan lytic exotransglycosylase</fullName>
        <ecNumber evidence="3">4.2.2.n1</ecNumber>
    </recommendedName>
</protein>
<dbReference type="InterPro" id="IPR023346">
    <property type="entry name" value="Lysozyme-like_dom_sf"/>
</dbReference>
<evidence type="ECO:0000256" key="6">
    <source>
        <dbReference type="ARBA" id="ARBA00023316"/>
    </source>
</evidence>
<evidence type="ECO:0000313" key="11">
    <source>
        <dbReference type="Proteomes" id="UP000664658"/>
    </source>
</evidence>
<evidence type="ECO:0000256" key="5">
    <source>
        <dbReference type="ARBA" id="ARBA00023239"/>
    </source>
</evidence>
<dbReference type="GO" id="GO:0008933">
    <property type="term" value="F:peptidoglycan lytic transglycosylase activity"/>
    <property type="evidence" value="ECO:0007669"/>
    <property type="project" value="InterPro"/>
</dbReference>
<feature type="chain" id="PRO_5034740990" description="peptidoglycan lytic exotransglycosylase" evidence="7">
    <location>
        <begin position="26"/>
        <end position="640"/>
    </location>
</feature>
<dbReference type="PANTHER" id="PTHR37423:SF5">
    <property type="entry name" value="SOLUBLE LYTIC MUREIN TRANSGLYCOSYLASE"/>
    <property type="match status" value="1"/>
</dbReference>
<dbReference type="CDD" id="cd13401">
    <property type="entry name" value="Slt70-like"/>
    <property type="match status" value="1"/>
</dbReference>
<dbReference type="Pfam" id="PF00760">
    <property type="entry name" value="Cucumo_coat"/>
    <property type="match status" value="1"/>
</dbReference>
<dbReference type="InterPro" id="IPR012289">
    <property type="entry name" value="Lytic_TGlycosylase_superhlx_L"/>
</dbReference>
<name>A0A8I1W7V8_PLESH</name>
<evidence type="ECO:0000313" key="10">
    <source>
        <dbReference type="EMBL" id="MBO1108870.1"/>
    </source>
</evidence>
<dbReference type="EMBL" id="JAFNAA010000012">
    <property type="protein sequence ID" value="MBO1108870.1"/>
    <property type="molecule type" value="Genomic_DNA"/>
</dbReference>
<keyword evidence="5 10" id="KW-0456">Lyase</keyword>
<dbReference type="SUPFAM" id="SSF53955">
    <property type="entry name" value="Lysozyme-like"/>
    <property type="match status" value="1"/>
</dbReference>
<dbReference type="GO" id="GO:0016020">
    <property type="term" value="C:membrane"/>
    <property type="evidence" value="ECO:0007669"/>
    <property type="project" value="InterPro"/>
</dbReference>
<reference evidence="10" key="1">
    <citation type="submission" date="2021-03" db="EMBL/GenBank/DDBJ databases">
        <title>Plesiomonas shigelloides zfcc0051, isolated from zebrafish feces.</title>
        <authorList>
            <person name="Vanderhoek Z."/>
            <person name="Gaulke C."/>
        </authorList>
    </citation>
    <scope>NUCLEOTIDE SEQUENCE</scope>
    <source>
        <strain evidence="10">Zfcc0051</strain>
    </source>
</reference>
<dbReference type="Gene3D" id="1.10.1240.20">
    <property type="entry name" value="Lytic transglycosylase, superhelical linker domain"/>
    <property type="match status" value="1"/>
</dbReference>
<dbReference type="AlphaFoldDB" id="A0A8I1W7V8"/>
<feature type="domain" description="Transglycosylase SLT" evidence="8">
    <location>
        <begin position="480"/>
        <end position="592"/>
    </location>
</feature>
<keyword evidence="4 7" id="KW-0732">Signal</keyword>
<keyword evidence="6" id="KW-0961">Cell wall biogenesis/degradation</keyword>
<evidence type="ECO:0000259" key="9">
    <source>
        <dbReference type="Pfam" id="PF14718"/>
    </source>
</evidence>
<feature type="signal peptide" evidence="7">
    <location>
        <begin position="1"/>
        <end position="25"/>
    </location>
</feature>
<dbReference type="InterPro" id="IPR008258">
    <property type="entry name" value="Transglycosylase_SLT_dom_1"/>
</dbReference>
<dbReference type="Pfam" id="PF01464">
    <property type="entry name" value="SLT"/>
    <property type="match status" value="1"/>
</dbReference>
<dbReference type="InterPro" id="IPR000189">
    <property type="entry name" value="Transglyc_AS"/>
</dbReference>
<evidence type="ECO:0000259" key="8">
    <source>
        <dbReference type="Pfam" id="PF01464"/>
    </source>
</evidence>
<dbReference type="PANTHER" id="PTHR37423">
    <property type="entry name" value="SOLUBLE LYTIC MUREIN TRANSGLYCOSYLASE-RELATED"/>
    <property type="match status" value="1"/>
</dbReference>
<dbReference type="Gene3D" id="1.25.20.10">
    <property type="entry name" value="Bacterial muramidases"/>
    <property type="match status" value="1"/>
</dbReference>
<evidence type="ECO:0000256" key="4">
    <source>
        <dbReference type="ARBA" id="ARBA00022729"/>
    </source>
</evidence>
<proteinExistence type="inferred from homology"/>
<dbReference type="InterPro" id="IPR008939">
    <property type="entry name" value="Lytic_TGlycosylase_superhlx_U"/>
</dbReference>
<dbReference type="InterPro" id="IPR037061">
    <property type="entry name" value="Lytic_TGlycoase_superhlx_L_sf"/>
</dbReference>
<dbReference type="GO" id="GO:0004553">
    <property type="term" value="F:hydrolase activity, hydrolyzing O-glycosyl compounds"/>
    <property type="evidence" value="ECO:0007669"/>
    <property type="project" value="InterPro"/>
</dbReference>
<dbReference type="SUPFAM" id="SSF48435">
    <property type="entry name" value="Bacterial muramidases"/>
    <property type="match status" value="1"/>
</dbReference>
<dbReference type="NCBIfam" id="NF008631">
    <property type="entry name" value="PRK11619.1"/>
    <property type="match status" value="1"/>
</dbReference>
<organism evidence="10 11">
    <name type="scientific">Plesiomonas shigelloides</name>
    <name type="common">Aeromonas shigelloides</name>
    <dbReference type="NCBI Taxonomy" id="703"/>
    <lineage>
        <taxon>Bacteria</taxon>
        <taxon>Pseudomonadati</taxon>
        <taxon>Pseudomonadota</taxon>
        <taxon>Gammaproteobacteria</taxon>
        <taxon>Enterobacterales</taxon>
        <taxon>Enterobacteriaceae</taxon>
        <taxon>Plesiomonas</taxon>
    </lineage>
</organism>
<gene>
    <name evidence="10" type="primary">sltY</name>
    <name evidence="10" type="ORF">J2R62_11710</name>
</gene>
<dbReference type="GO" id="GO:0071555">
    <property type="term" value="P:cell wall organization"/>
    <property type="evidence" value="ECO:0007669"/>
    <property type="project" value="UniProtKB-KW"/>
</dbReference>
<comment type="similarity">
    <text evidence="2">Belongs to the transglycosylase Slt family.</text>
</comment>
<evidence type="ECO:0000256" key="2">
    <source>
        <dbReference type="ARBA" id="ARBA00007734"/>
    </source>
</evidence>
<comment type="catalytic activity">
    <reaction evidence="1">
        <text>Exolytic cleavage of the (1-&gt;4)-beta-glycosidic linkage between N-acetylmuramic acid (MurNAc) and N-acetylglucosamine (GlcNAc) residues in peptidoglycan, from either the reducing or the non-reducing ends of the peptidoglycan chains, with concomitant formation of a 1,6-anhydrobond in the MurNAc residue.</text>
        <dbReference type="EC" id="4.2.2.n1"/>
    </reaction>
</comment>
<dbReference type="GO" id="GO:0000270">
    <property type="term" value="P:peptidoglycan metabolic process"/>
    <property type="evidence" value="ECO:0007669"/>
    <property type="project" value="InterPro"/>
</dbReference>
<sequence>MALRQWIYRACWVSVAGLISIPALAQPTATERQLYQQAKTALDDKQPEVAAGLLPSLKNYPLYPYLEYRLLTQDMSQLSAAKVRAFVQRYPTMPLAKGLTDRFQAELANRQDWRQLLTFTPTPPTSIAGQCRYYYARYATGERKIAWQGAHEIWLTGKSLPDACDDLIAAWQTSNQYTPMAILERMLLAMKAGNSSLLSYLGRQLPANYQTMGKGLLSLQANPDTILTFARTHGASPIARQATLIAFNRVVRADVDNARLLISPLSKAQAMSQEQVAQMERAVANRMMDADDSEQIRWRDAVIRRSGDKSLIEKRIRLALQHNDITDVGEWIARLSASAREQDEWLYWQARVLERKGQKKQAQALLKTLSERRGFYPMVAAQQLGQPYVVKNDSRQVKVLNAGNWPEVQRIRELMYWDQHNLARSEWISLIDHQPQTVKAELTRYAQKQGWSDLSVQGTIRGKLWDHLDERFPLAYPNQFRQSTDDKAISMSYAMAIARQESAWNPQAQSPVGARGLMQLMPKTAQHTAKKNGISLTQDNQLFMPGVNIQLGTAYLEEVYQKFGRNRILSTAAYNAGPSRVTRWLNNAGGRLDALAFIESIPFTETRGYVKNVLAYDVFYRYQMKNQADVLTEAEWSRRY</sequence>
<evidence type="ECO:0000256" key="3">
    <source>
        <dbReference type="ARBA" id="ARBA00012587"/>
    </source>
</evidence>
<dbReference type="RefSeq" id="WP_207542262.1">
    <property type="nucleotide sequence ID" value="NZ_JAFNAA010000012.1"/>
</dbReference>
<dbReference type="Gene3D" id="1.10.530.10">
    <property type="match status" value="1"/>
</dbReference>
<comment type="caution">
    <text evidence="10">The sequence shown here is derived from an EMBL/GenBank/DDBJ whole genome shotgun (WGS) entry which is preliminary data.</text>
</comment>
<dbReference type="GO" id="GO:0042597">
    <property type="term" value="C:periplasmic space"/>
    <property type="evidence" value="ECO:0007669"/>
    <property type="project" value="InterPro"/>
</dbReference>